<keyword evidence="8" id="KW-1185">Reference proteome</keyword>
<keyword evidence="2 4" id="KW-0560">Oxidoreductase</keyword>
<gene>
    <name evidence="7" type="ORF">IOD40_17285</name>
</gene>
<comment type="caution">
    <text evidence="7">The sequence shown here is derived from an EMBL/GenBank/DDBJ whole genome shotgun (WGS) entry which is preliminary data.</text>
</comment>
<comment type="similarity">
    <text evidence="1 4">Belongs to the D-isomer specific 2-hydroxyacid dehydrogenase family.</text>
</comment>
<organism evidence="7 8">
    <name type="scientific">Aquamicrobium zhengzhouense</name>
    <dbReference type="NCBI Taxonomy" id="2781738"/>
    <lineage>
        <taxon>Bacteria</taxon>
        <taxon>Pseudomonadati</taxon>
        <taxon>Pseudomonadota</taxon>
        <taxon>Alphaproteobacteria</taxon>
        <taxon>Hyphomicrobiales</taxon>
        <taxon>Phyllobacteriaceae</taxon>
        <taxon>Aquamicrobium</taxon>
    </lineage>
</organism>
<proteinExistence type="inferred from homology"/>
<evidence type="ECO:0000259" key="6">
    <source>
        <dbReference type="Pfam" id="PF02826"/>
    </source>
</evidence>
<evidence type="ECO:0000313" key="7">
    <source>
        <dbReference type="EMBL" id="MBI1622417.1"/>
    </source>
</evidence>
<dbReference type="SUPFAM" id="SSF51735">
    <property type="entry name" value="NAD(P)-binding Rossmann-fold domains"/>
    <property type="match status" value="1"/>
</dbReference>
<evidence type="ECO:0000256" key="2">
    <source>
        <dbReference type="ARBA" id="ARBA00023002"/>
    </source>
</evidence>
<dbReference type="PANTHER" id="PTHR42789">
    <property type="entry name" value="D-ISOMER SPECIFIC 2-HYDROXYACID DEHYDROGENASE FAMILY PROTEIN (AFU_ORTHOLOGUE AFUA_6G10090)"/>
    <property type="match status" value="1"/>
</dbReference>
<dbReference type="Pfam" id="PF00389">
    <property type="entry name" value="2-Hacid_dh"/>
    <property type="match status" value="1"/>
</dbReference>
<protein>
    <submittedName>
        <fullName evidence="7">D-2-hydroxyacid dehydrogenase family protein</fullName>
    </submittedName>
</protein>
<dbReference type="CDD" id="cd12169">
    <property type="entry name" value="PGDH_like_1"/>
    <property type="match status" value="1"/>
</dbReference>
<dbReference type="EMBL" id="JADGMQ010000016">
    <property type="protein sequence ID" value="MBI1622417.1"/>
    <property type="molecule type" value="Genomic_DNA"/>
</dbReference>
<feature type="domain" description="D-isomer specific 2-hydroxyacid dehydrogenase catalytic" evidence="5">
    <location>
        <begin position="34"/>
        <end position="312"/>
    </location>
</feature>
<keyword evidence="3" id="KW-0520">NAD</keyword>
<dbReference type="InterPro" id="IPR006140">
    <property type="entry name" value="D-isomer_DH_NAD-bd"/>
</dbReference>
<dbReference type="Pfam" id="PF02826">
    <property type="entry name" value="2-Hacid_dh_C"/>
    <property type="match status" value="1"/>
</dbReference>
<name>A0ABS0SGI3_9HYPH</name>
<reference evidence="7 8" key="1">
    <citation type="submission" date="2020-10" db="EMBL/GenBank/DDBJ databases">
        <title>Aquamicrobium zhengzhouensis sp. nov., a exopolysaccharide producing bacterium isolated from farmland soil.</title>
        <authorList>
            <person name="Wang X."/>
        </authorList>
    </citation>
    <scope>NUCLEOTIDE SEQUENCE [LARGE SCALE GENOMIC DNA]</scope>
    <source>
        <strain evidence="8">cd-1</strain>
    </source>
</reference>
<accession>A0ABS0SGI3</accession>
<evidence type="ECO:0000259" key="5">
    <source>
        <dbReference type="Pfam" id="PF00389"/>
    </source>
</evidence>
<dbReference type="Proteomes" id="UP000601789">
    <property type="component" value="Unassembled WGS sequence"/>
</dbReference>
<sequence>MIKIAVLDDYQQLAHTFAPWGDLDGRAKIAFFHDTLHDEDALVERLAGFEVICLMRERTPFGKELFSRLPDLKLLTTTGMHNASIDLAAANKYGVQVCGTRSVGHSTAELAFAFLLNLARNIPAEMNSLEAGRWQSGVGRDLHGARLGLIGLGRLGELMAGYGRAFGLDVVAWSTNLTAEVAELKGARKVSKEELFATSEFVSIHTRMSPRSHSLVGRAELDLMRVDAFLINTSRAQIVDQTALIDALKGGRIAGAALDVYDIEPLPDDHPLRSVPNLMLTPHIGYVTRDTYQVFYSETLDAIKAWLDGRPIRVIT</sequence>
<evidence type="ECO:0000256" key="3">
    <source>
        <dbReference type="ARBA" id="ARBA00023027"/>
    </source>
</evidence>
<dbReference type="PANTHER" id="PTHR42789:SF1">
    <property type="entry name" value="D-ISOMER SPECIFIC 2-HYDROXYACID DEHYDROGENASE FAMILY PROTEIN (AFU_ORTHOLOGUE AFUA_6G10090)"/>
    <property type="match status" value="1"/>
</dbReference>
<dbReference type="InterPro" id="IPR036291">
    <property type="entry name" value="NAD(P)-bd_dom_sf"/>
</dbReference>
<dbReference type="Gene3D" id="3.40.50.720">
    <property type="entry name" value="NAD(P)-binding Rossmann-like Domain"/>
    <property type="match status" value="2"/>
</dbReference>
<evidence type="ECO:0000313" key="8">
    <source>
        <dbReference type="Proteomes" id="UP000601789"/>
    </source>
</evidence>
<feature type="domain" description="D-isomer specific 2-hydroxyacid dehydrogenase NAD-binding" evidence="6">
    <location>
        <begin position="112"/>
        <end position="285"/>
    </location>
</feature>
<evidence type="ECO:0000256" key="1">
    <source>
        <dbReference type="ARBA" id="ARBA00005854"/>
    </source>
</evidence>
<evidence type="ECO:0000256" key="4">
    <source>
        <dbReference type="RuleBase" id="RU003719"/>
    </source>
</evidence>
<dbReference type="InterPro" id="IPR050857">
    <property type="entry name" value="D-2-hydroxyacid_DH"/>
</dbReference>
<dbReference type="InterPro" id="IPR006139">
    <property type="entry name" value="D-isomer_2_OHA_DH_cat_dom"/>
</dbReference>
<dbReference type="SUPFAM" id="SSF52283">
    <property type="entry name" value="Formate/glycerate dehydrogenase catalytic domain-like"/>
    <property type="match status" value="1"/>
</dbReference>
<dbReference type="RefSeq" id="WP_198477958.1">
    <property type="nucleotide sequence ID" value="NZ_JADGMQ010000016.1"/>
</dbReference>